<dbReference type="AlphaFoldDB" id="C6I007"/>
<evidence type="ECO:0000259" key="3">
    <source>
        <dbReference type="Pfam" id="PF00656"/>
    </source>
</evidence>
<dbReference type="Pfam" id="PF00656">
    <property type="entry name" value="Peptidase_C14"/>
    <property type="match status" value="1"/>
</dbReference>
<dbReference type="Gene3D" id="3.40.50.1460">
    <property type="match status" value="1"/>
</dbReference>
<feature type="region of interest" description="Disordered" evidence="1">
    <location>
        <begin position="238"/>
        <end position="307"/>
    </location>
</feature>
<keyword evidence="5" id="KW-1185">Reference proteome</keyword>
<feature type="region of interest" description="Disordered" evidence="1">
    <location>
        <begin position="23"/>
        <end position="56"/>
    </location>
</feature>
<feature type="domain" description="Peptidase C14 caspase" evidence="3">
    <location>
        <begin position="355"/>
        <end position="582"/>
    </location>
</feature>
<dbReference type="InterPro" id="IPR011990">
    <property type="entry name" value="TPR-like_helical_dom_sf"/>
</dbReference>
<dbReference type="InterPro" id="IPR006597">
    <property type="entry name" value="Sel1-like"/>
</dbReference>
<dbReference type="InterPro" id="IPR029030">
    <property type="entry name" value="Caspase-like_dom_sf"/>
</dbReference>
<evidence type="ECO:0000313" key="5">
    <source>
        <dbReference type="Proteomes" id="UP000009374"/>
    </source>
</evidence>
<dbReference type="SMART" id="SM00671">
    <property type="entry name" value="SEL1"/>
    <property type="match status" value="5"/>
</dbReference>
<reference evidence="4 5" key="1">
    <citation type="journal article" date="2009" name="Appl. Environ. Microbiol.">
        <title>Community genomic and proteomic analyses of chemoautotrophic iron-oxidizing "Leptospirillum rubarum" (Group II) and "Leptospirillum ferrodiazotrophum" (Group III) bacteria in acid mine drainage biofilms.</title>
        <authorList>
            <person name="Goltsman D.S."/>
            <person name="Denef V.J."/>
            <person name="Singer S.W."/>
            <person name="VerBerkmoes N.C."/>
            <person name="Lefsrud M."/>
            <person name="Mueller R.S."/>
            <person name="Dick G.J."/>
            <person name="Sun C.L."/>
            <person name="Wheeler K.E."/>
            <person name="Zemla A."/>
            <person name="Baker B.J."/>
            <person name="Hauser L."/>
            <person name="Land M."/>
            <person name="Shah M.B."/>
            <person name="Thelen M.P."/>
            <person name="Hettich R.L."/>
            <person name="Banfield J.F."/>
        </authorList>
    </citation>
    <scope>NUCLEOTIDE SEQUENCE [LARGE SCALE GENOMIC DNA]</scope>
</reference>
<feature type="compositionally biased region" description="Low complexity" evidence="1">
    <location>
        <begin position="39"/>
        <end position="51"/>
    </location>
</feature>
<dbReference type="Gene3D" id="1.25.40.10">
    <property type="entry name" value="Tetratricopeptide repeat domain"/>
    <property type="match status" value="2"/>
</dbReference>
<organism evidence="4 5">
    <name type="scientific">Leptospirillum ferrodiazotrophum</name>
    <dbReference type="NCBI Taxonomy" id="412449"/>
    <lineage>
        <taxon>Bacteria</taxon>
        <taxon>Pseudomonadati</taxon>
        <taxon>Nitrospirota</taxon>
        <taxon>Nitrospiria</taxon>
        <taxon>Nitrospirales</taxon>
        <taxon>Nitrospiraceae</taxon>
        <taxon>Leptospirillum</taxon>
    </lineage>
</organism>
<proteinExistence type="predicted"/>
<protein>
    <submittedName>
        <fullName evidence="4">Peptidase C14, caspase catalytic subunit p20</fullName>
    </submittedName>
</protein>
<gene>
    <name evidence="4" type="ORF">UBAL3_95450007</name>
</gene>
<keyword evidence="2" id="KW-0732">Signal</keyword>
<dbReference type="SUPFAM" id="SSF52129">
    <property type="entry name" value="Caspase-like"/>
    <property type="match status" value="1"/>
</dbReference>
<dbReference type="InterPro" id="IPR011600">
    <property type="entry name" value="Pept_C14_caspase"/>
</dbReference>
<evidence type="ECO:0000256" key="1">
    <source>
        <dbReference type="SAM" id="MobiDB-lite"/>
    </source>
</evidence>
<dbReference type="PANTHER" id="PTHR11102">
    <property type="entry name" value="SEL-1-LIKE PROTEIN"/>
    <property type="match status" value="1"/>
</dbReference>
<feature type="compositionally biased region" description="Low complexity" evidence="1">
    <location>
        <begin position="242"/>
        <end position="252"/>
    </location>
</feature>
<dbReference type="SUPFAM" id="SSF81901">
    <property type="entry name" value="HCP-like"/>
    <property type="match status" value="1"/>
</dbReference>
<dbReference type="Proteomes" id="UP000009374">
    <property type="component" value="Unassembled WGS sequence"/>
</dbReference>
<dbReference type="PANTHER" id="PTHR11102:SF160">
    <property type="entry name" value="ERAD-ASSOCIATED E3 UBIQUITIN-PROTEIN LIGASE COMPONENT HRD3"/>
    <property type="match status" value="1"/>
</dbReference>
<dbReference type="Pfam" id="PF08238">
    <property type="entry name" value="Sel1"/>
    <property type="match status" value="4"/>
</dbReference>
<dbReference type="InterPro" id="IPR050767">
    <property type="entry name" value="Sel1_AlgK"/>
</dbReference>
<feature type="signal peptide" evidence="2">
    <location>
        <begin position="1"/>
        <end position="24"/>
    </location>
</feature>
<dbReference type="GO" id="GO:0006508">
    <property type="term" value="P:proteolysis"/>
    <property type="evidence" value="ECO:0007669"/>
    <property type="project" value="InterPro"/>
</dbReference>
<evidence type="ECO:0000256" key="2">
    <source>
        <dbReference type="SAM" id="SignalP"/>
    </source>
</evidence>
<name>C6I007_9BACT</name>
<sequence length="593" mass="62895">MVRHKTIALVALALLLLLPSPSPGASPSRDPVNRRDLQSAAESGNASAENALGNLDYEGRNGTKDWVRARREYREAARKGSLAGARNFGWMLWKGEGGASDPKRAEKWLRVAARGGDPHAMNTLGAFYLSRAGGHDDRRAFRCFLRGARAHDPRAMFNVGALYDLGKGVPQSFSRAAHWWKMAAESGDTTAQTGLGDLYERGQGVPKDYGKATYWYGKAAAAGSPLARESLAVGPWSPLPSSPRLSRVATSSPPSPASSEKERPSGVLPGRQGEKAVPVARSAAPSGAPFEGMAVSGGPHGASRPGAADPGTLKELALLRQEVESLLQERKGSDVPHFETTVDRPDYREPVREKSYAVVVGVEHYPGGVPTAAFADRDARAMMRHLEALGVPADHIRLLTEALATRGGIDAALRWLRLNASPGATVFFYYSGHGIPGGTGTPYLAPSGVMSNDLADTAYPLSRLYRGLGAVGAARTLVILDACFAGAGPRSFSGSVRPVYVESPKPPEDGLVVLSAVSGGQESGVIDAKGHGLFTYYLLKGLNGGALKGHHVTLSSLFGYAREQVSHRALLDDREQVPSLVSGQGKEDSILLR</sequence>
<dbReference type="EMBL" id="GG693884">
    <property type="protein sequence ID" value="EES51787.1"/>
    <property type="molecule type" value="Genomic_DNA"/>
</dbReference>
<feature type="chain" id="PRO_5002966233" evidence="2">
    <location>
        <begin position="25"/>
        <end position="593"/>
    </location>
</feature>
<evidence type="ECO:0000313" key="4">
    <source>
        <dbReference type="EMBL" id="EES51787.1"/>
    </source>
</evidence>
<accession>C6I007</accession>
<dbReference type="GO" id="GO:0004197">
    <property type="term" value="F:cysteine-type endopeptidase activity"/>
    <property type="evidence" value="ECO:0007669"/>
    <property type="project" value="InterPro"/>
</dbReference>